<dbReference type="RefSeq" id="WP_377909732.1">
    <property type="nucleotide sequence ID" value="NZ_JBHSGK010000013.1"/>
</dbReference>
<reference evidence="4" key="1">
    <citation type="journal article" date="2019" name="Int. J. Syst. Evol. Microbiol.">
        <title>The Global Catalogue of Microorganisms (GCM) 10K type strain sequencing project: providing services to taxonomists for standard genome sequencing and annotation.</title>
        <authorList>
            <consortium name="The Broad Institute Genomics Platform"/>
            <consortium name="The Broad Institute Genome Sequencing Center for Infectious Disease"/>
            <person name="Wu L."/>
            <person name="Ma J."/>
        </authorList>
    </citation>
    <scope>NUCLEOTIDE SEQUENCE [LARGE SCALE GENOMIC DNA]</scope>
    <source>
        <strain evidence="4">JCM 12165</strain>
    </source>
</reference>
<comment type="caution">
    <text evidence="3">The sequence shown here is derived from an EMBL/GenBank/DDBJ whole genome shotgun (WGS) entry which is preliminary data.</text>
</comment>
<dbReference type="NCBIfam" id="NF004076">
    <property type="entry name" value="PRK05581.1-4"/>
    <property type="match status" value="1"/>
</dbReference>
<evidence type="ECO:0000256" key="1">
    <source>
        <dbReference type="ARBA" id="ARBA00022723"/>
    </source>
</evidence>
<dbReference type="EMBL" id="JBHSGK010000013">
    <property type="protein sequence ID" value="MFC4737126.1"/>
    <property type="molecule type" value="Genomic_DNA"/>
</dbReference>
<dbReference type="PANTHER" id="PTHR11749">
    <property type="entry name" value="RIBULOSE-5-PHOSPHATE-3-EPIMERASE"/>
    <property type="match status" value="1"/>
</dbReference>
<accession>A0ABV9NXR3</accession>
<proteinExistence type="predicted"/>
<dbReference type="Proteomes" id="UP001595896">
    <property type="component" value="Unassembled WGS sequence"/>
</dbReference>
<organism evidence="3 4">
    <name type="scientific">Bacillus daqingensis</name>
    <dbReference type="NCBI Taxonomy" id="872396"/>
    <lineage>
        <taxon>Bacteria</taxon>
        <taxon>Bacillati</taxon>
        <taxon>Bacillota</taxon>
        <taxon>Bacilli</taxon>
        <taxon>Bacillales</taxon>
        <taxon>Bacillaceae</taxon>
        <taxon>Bacillus</taxon>
    </lineage>
</organism>
<evidence type="ECO:0000256" key="2">
    <source>
        <dbReference type="ARBA" id="ARBA00023235"/>
    </source>
</evidence>
<keyword evidence="2" id="KW-0413">Isomerase</keyword>
<dbReference type="CDD" id="cd00429">
    <property type="entry name" value="RPE"/>
    <property type="match status" value="1"/>
</dbReference>
<evidence type="ECO:0000313" key="3">
    <source>
        <dbReference type="EMBL" id="MFC4737126.1"/>
    </source>
</evidence>
<name>A0ABV9NXR3_9BACI</name>
<sequence>MQKNSVIIAPSIMSADLCNLETSIKALEKEGLDTLHIDIIDGAFSPSMPLGIDTVKQMRKLTDMQFDVHLMTNDNEFFIQEMIDIGVEQISFHLESSMHTDRYLNLIKNSGAKAGVALNPTTPLSTLDYLLPQCDTVLLMLINPGFATFKSEKQVPYAAEKVQDLYELIQRRNLQTQIEVDGRVSMDSIATLVEHGADTLVAGSTSLFMKDQSVSENKQTMEQHIQAGLSRRKVVNS</sequence>
<dbReference type="SUPFAM" id="SSF51366">
    <property type="entry name" value="Ribulose-phoshate binding barrel"/>
    <property type="match status" value="1"/>
</dbReference>
<dbReference type="InterPro" id="IPR000056">
    <property type="entry name" value="Ribul_P_3_epim-like"/>
</dbReference>
<evidence type="ECO:0000313" key="4">
    <source>
        <dbReference type="Proteomes" id="UP001595896"/>
    </source>
</evidence>
<dbReference type="InterPro" id="IPR013785">
    <property type="entry name" value="Aldolase_TIM"/>
</dbReference>
<dbReference type="Gene3D" id="3.20.20.70">
    <property type="entry name" value="Aldolase class I"/>
    <property type="match status" value="1"/>
</dbReference>
<keyword evidence="1" id="KW-0479">Metal-binding</keyword>
<protein>
    <submittedName>
        <fullName evidence="3">Ribulose-phosphate 3-epimerase</fullName>
    </submittedName>
</protein>
<dbReference type="InterPro" id="IPR011060">
    <property type="entry name" value="RibuloseP-bd_barrel"/>
</dbReference>
<gene>
    <name evidence="3" type="ORF">ACFO4L_11055</name>
</gene>
<keyword evidence="4" id="KW-1185">Reference proteome</keyword>
<dbReference type="Pfam" id="PF00834">
    <property type="entry name" value="Ribul_P_3_epim"/>
    <property type="match status" value="1"/>
</dbReference>